<dbReference type="InterPro" id="IPR025255">
    <property type="entry name" value="DUF4202"/>
</dbReference>
<protein>
    <submittedName>
        <fullName evidence="2">DUF4202 domain-containing protein</fullName>
    </submittedName>
</protein>
<dbReference type="OrthoDB" id="9799165at2"/>
<evidence type="ECO:0000256" key="1">
    <source>
        <dbReference type="SAM" id="MobiDB-lite"/>
    </source>
</evidence>
<dbReference type="EMBL" id="QZMU01000001">
    <property type="protein sequence ID" value="RRQ20634.1"/>
    <property type="molecule type" value="Genomic_DNA"/>
</dbReference>
<dbReference type="AlphaFoldDB" id="A0A426QFW6"/>
<dbReference type="PANTHER" id="PTHR41729:SF1">
    <property type="entry name" value="GLUTAMYL-TRNA SYNTHETASE"/>
    <property type="match status" value="1"/>
</dbReference>
<dbReference type="Proteomes" id="UP000287798">
    <property type="component" value="Unassembled WGS sequence"/>
</dbReference>
<gene>
    <name evidence="2" type="ORF">D6C00_00640</name>
</gene>
<dbReference type="PANTHER" id="PTHR41729">
    <property type="entry name" value="GLUTAMYL-TRNA SYNTHETASE"/>
    <property type="match status" value="1"/>
</dbReference>
<accession>A0A426QFW6</accession>
<comment type="caution">
    <text evidence="2">The sequence shown here is derived from an EMBL/GenBank/DDBJ whole genome shotgun (WGS) entry which is preliminary data.</text>
</comment>
<evidence type="ECO:0000313" key="2">
    <source>
        <dbReference type="EMBL" id="RRQ20634.1"/>
    </source>
</evidence>
<organism evidence="2 3">
    <name type="scientific">Thiohalobacter thiocyanaticus</name>
    <dbReference type="NCBI Taxonomy" id="585455"/>
    <lineage>
        <taxon>Bacteria</taxon>
        <taxon>Pseudomonadati</taxon>
        <taxon>Pseudomonadota</taxon>
        <taxon>Gammaproteobacteria</taxon>
        <taxon>Thiohalobacterales</taxon>
        <taxon>Thiohalobacteraceae</taxon>
        <taxon>Thiohalobacter</taxon>
    </lineage>
</organism>
<proteinExistence type="predicted"/>
<feature type="region of interest" description="Disordered" evidence="1">
    <location>
        <begin position="1"/>
        <end position="26"/>
    </location>
</feature>
<dbReference type="Pfam" id="PF13875">
    <property type="entry name" value="DUF4202"/>
    <property type="match status" value="1"/>
</dbReference>
<keyword evidence="3" id="KW-1185">Reference proteome</keyword>
<sequence>MPQSSTVPSNWIDAANREDPNQETVDGETWPKELLYGHRMSDMIERFDPDADAAAKLAVRAQHIQRWKSPRSDYPMDRKGYHQWRTALYDFHAETVGALLEQAGYDEDFVDRVKQAVGKKALKRNPDTQMVEDIAALVFIEHYMEEFAGKHPEYDEEKWITIIQRTWRKMSPRAQEFALTGGIRLPEALVPLIQKAVAE</sequence>
<reference evidence="2 3" key="1">
    <citation type="journal article" date="2010" name="Int. J. Syst. Evol. Microbiol.">
        <title>Thiohalobacter thiocyanaticus gen. nov., sp. nov., a moderately halophilic, sulfur-oxidizing gammaproteobacterium from hypersaline lakes, that utilizes thiocyanate.</title>
        <authorList>
            <person name="Sorokin D.Y."/>
            <person name="Kovaleva O.L."/>
            <person name="Tourova T.P."/>
            <person name="Muyzer G."/>
        </authorList>
    </citation>
    <scope>NUCLEOTIDE SEQUENCE [LARGE SCALE GENOMIC DNA]</scope>
    <source>
        <strain evidence="2 3">Hrh1</strain>
    </source>
</reference>
<name>A0A426QFW6_9GAMM</name>
<evidence type="ECO:0000313" key="3">
    <source>
        <dbReference type="Proteomes" id="UP000287798"/>
    </source>
</evidence>